<dbReference type="PANTHER" id="PTHR12673">
    <property type="entry name" value="FACIOGENITAL DYSPLASIA PROTEIN"/>
    <property type="match status" value="1"/>
</dbReference>
<dbReference type="InterPro" id="IPR035899">
    <property type="entry name" value="DBL_dom_sf"/>
</dbReference>
<evidence type="ECO:0000256" key="2">
    <source>
        <dbReference type="SAM" id="MobiDB-lite"/>
    </source>
</evidence>
<proteinExistence type="predicted"/>
<gene>
    <name evidence="4" type="ORF">GFSPODELE1_LOCUS3027</name>
</gene>
<feature type="compositionally biased region" description="Pro residues" evidence="2">
    <location>
        <begin position="931"/>
        <end position="941"/>
    </location>
</feature>
<name>A0ABP1CWY3_9APHY</name>
<protein>
    <recommendedName>
        <fullName evidence="3">DH domain-containing protein</fullName>
    </recommendedName>
</protein>
<feature type="region of interest" description="Disordered" evidence="2">
    <location>
        <begin position="659"/>
        <end position="982"/>
    </location>
</feature>
<sequence>MALSHSPRKQVPLATGDEDRPTLKSRSIPNLTKRVFFCGVVVENPGHGRQLPQDVQDLVASLGEPIELDQDDSESASSLEASTDPSKADAPHTRRRALTNTSALADVTNEFVSTERSYVKRLYSLKHDYADPLRTFSRSKDTAIIPPYEAKTLFGNIDQLLPVNQAFLEDLERMMAPDGADTVGGIGDVALKHFKQLRGFENYKQYYSKREEAQAIFEKEMRKAGGFAAFIDRIKYSSTDVKNRVGLRELLMDPVQRIPRYTLMFRQMIKHMAPSDPQRAKLTEANEIASKIALAETDEQTKQATIMYCLSATIDEFPAWLMSHSRKFVDCIDVEDLVDSPYSSSYSHSRHGSASSGGPGGGSAGTGNLHCSLFLFDDKLMIVKRPAEKGARTLSGLNDLDKFTKSGLPSGLKKNGMACKGLVDVTDLVATDVGGADMHIYLESPPQDQTDRWSGRPFRALSVVHPPSPINLEPTRTESSKQRFLENLWAVQARYRTRLGQSVTLCAEEREVENRGGKITRARTYFNVYQRTAFLKEAKKTKIVLHIDPTGAADPVPFGMRAPPFVVVRVQPMAGELSRYTVCSNDPNDEDEEDIIQTARVPDRIVQTIHQFGLFKFRTGNISMPATPTASTRSRAAIFSLDTISRNLFNALPGSSKGDIFGGSINNHRRTKTMASRSSALTTNSSSSGDSGSLSRFSRTRSNSTATSVSMGDDDDRSLGTGSTNGKGRPRSMSRAKKLIKRPKSPGALSEPEVPSPGRSSSSRISRTQSESGHGMPNGDNYRRSGSVSTEGESEEEDDGDDDGERYMGRFGDHSGALDESERDLAARLELARRNSRNQHETTAGTLQLEGSVEGTIYEDDLLRSPSRQLRDLPDLPNDAESQHSTIRPDRPPSRGSHNSHTESVDTASTYRPSSRPMMRQSLDDRRPHGPRSPSPLPPTSPRLSSSTNLPPLDTDFTHGEDTLVNVQDTPNTPVTPRRNRAMSLDDHLSIPRTRRSFAPMSMSNTTDATPRPFKAAVDDISKGGQDSVEPLSIKKKPFSGLSSTRWEGSPAGKPNNAIPRTQPLHKMLPSTKTNGMREGTVSPTKGFRIPMSSNHAARLQDAEQLIEIAFSTKEDIESARRALKRIKLEADNLNGSAPGSPPSDIERGSSPTKGIRTPPQRPAPPLTQTREAQARMEEMRQLISKRNGETTPRSRPFSMISEGSLPKLSEATRSDDIGRNIEELASHADQELSRAVKDQEHVHTELRQLTDHLKETSADLERTRLELEGAKRQCEVVKSLLADATDEKEILYTAFNEELDGMYETANNLPPDDAWVVMTKDLRETKEARNTLAKENSQLKRRLAELELQNEEWGAMLRAYGLIS</sequence>
<dbReference type="Gene3D" id="1.20.900.10">
    <property type="entry name" value="Dbl homology (DH) domain"/>
    <property type="match status" value="1"/>
</dbReference>
<evidence type="ECO:0000259" key="3">
    <source>
        <dbReference type="PROSITE" id="PS50010"/>
    </source>
</evidence>
<feature type="region of interest" description="Disordered" evidence="2">
    <location>
        <begin position="1"/>
        <end position="26"/>
    </location>
</feature>
<feature type="compositionally biased region" description="Low complexity" evidence="2">
    <location>
        <begin position="942"/>
        <end position="953"/>
    </location>
</feature>
<feature type="compositionally biased region" description="Basic and acidic residues" evidence="2">
    <location>
        <begin position="823"/>
        <end position="833"/>
    </location>
</feature>
<keyword evidence="1" id="KW-0175">Coiled coil</keyword>
<dbReference type="SUPFAM" id="SSF48065">
    <property type="entry name" value="DBL homology domain (DH-domain)"/>
    <property type="match status" value="1"/>
</dbReference>
<dbReference type="EMBL" id="OZ037945">
    <property type="protein sequence ID" value="CAL1700181.1"/>
    <property type="molecule type" value="Genomic_DNA"/>
</dbReference>
<dbReference type="Proteomes" id="UP001497453">
    <property type="component" value="Chromosome 2"/>
</dbReference>
<dbReference type="InterPro" id="IPR051092">
    <property type="entry name" value="FYVE_RhoGEF_PH"/>
</dbReference>
<dbReference type="CDD" id="cd00160">
    <property type="entry name" value="RhoGEF"/>
    <property type="match status" value="1"/>
</dbReference>
<dbReference type="PROSITE" id="PS50010">
    <property type="entry name" value="DH_2"/>
    <property type="match status" value="1"/>
</dbReference>
<feature type="compositionally biased region" description="Polar residues" evidence="2">
    <location>
        <begin position="965"/>
        <end position="975"/>
    </location>
</feature>
<feature type="coiled-coil region" evidence="1">
    <location>
        <begin position="1247"/>
        <end position="1288"/>
    </location>
</feature>
<keyword evidence="5" id="KW-1185">Reference proteome</keyword>
<feature type="compositionally biased region" description="Low complexity" evidence="2">
    <location>
        <begin position="750"/>
        <end position="772"/>
    </location>
</feature>
<organism evidence="4 5">
    <name type="scientific">Somion occarium</name>
    <dbReference type="NCBI Taxonomy" id="3059160"/>
    <lineage>
        <taxon>Eukaryota</taxon>
        <taxon>Fungi</taxon>
        <taxon>Dikarya</taxon>
        <taxon>Basidiomycota</taxon>
        <taxon>Agaricomycotina</taxon>
        <taxon>Agaricomycetes</taxon>
        <taxon>Polyporales</taxon>
        <taxon>Cerrenaceae</taxon>
        <taxon>Somion</taxon>
    </lineage>
</organism>
<dbReference type="SMART" id="SM00325">
    <property type="entry name" value="RhoGEF"/>
    <property type="match status" value="1"/>
</dbReference>
<feature type="coiled-coil region" evidence="1">
    <location>
        <begin position="1323"/>
        <end position="1357"/>
    </location>
</feature>
<feature type="region of interest" description="Disordered" evidence="2">
    <location>
        <begin position="68"/>
        <end position="100"/>
    </location>
</feature>
<feature type="compositionally biased region" description="Basic and acidic residues" evidence="2">
    <location>
        <begin position="805"/>
        <end position="817"/>
    </location>
</feature>
<reference evidence="5" key="1">
    <citation type="submission" date="2024-04" db="EMBL/GenBank/DDBJ databases">
        <authorList>
            <person name="Shaw F."/>
            <person name="Minotto A."/>
        </authorList>
    </citation>
    <scope>NUCLEOTIDE SEQUENCE [LARGE SCALE GENOMIC DNA]</scope>
</reference>
<dbReference type="InterPro" id="IPR000219">
    <property type="entry name" value="DH_dom"/>
</dbReference>
<feature type="region of interest" description="Disordered" evidence="2">
    <location>
        <begin position="1023"/>
        <end position="1090"/>
    </location>
</feature>
<feature type="compositionally biased region" description="Polar residues" evidence="2">
    <location>
        <begin position="700"/>
        <end position="710"/>
    </location>
</feature>
<feature type="domain" description="DH" evidence="3">
    <location>
        <begin position="103"/>
        <end position="299"/>
    </location>
</feature>
<evidence type="ECO:0000313" key="5">
    <source>
        <dbReference type="Proteomes" id="UP001497453"/>
    </source>
</evidence>
<evidence type="ECO:0000256" key="1">
    <source>
        <dbReference type="SAM" id="Coils"/>
    </source>
</evidence>
<dbReference type="PANTHER" id="PTHR12673:SF270">
    <property type="entry name" value="FYVE-TYPE DOMAIN-CONTAINING PROTEIN"/>
    <property type="match status" value="1"/>
</dbReference>
<feature type="region of interest" description="Disordered" evidence="2">
    <location>
        <begin position="1133"/>
        <end position="1215"/>
    </location>
</feature>
<accession>A0ABP1CWY3</accession>
<dbReference type="Pfam" id="PF00621">
    <property type="entry name" value="RhoGEF"/>
    <property type="match status" value="1"/>
</dbReference>
<evidence type="ECO:0000313" key="4">
    <source>
        <dbReference type="EMBL" id="CAL1700181.1"/>
    </source>
</evidence>
<feature type="compositionally biased region" description="Low complexity" evidence="2">
    <location>
        <begin position="675"/>
        <end position="697"/>
    </location>
</feature>
<feature type="compositionally biased region" description="Acidic residues" evidence="2">
    <location>
        <begin position="792"/>
        <end position="804"/>
    </location>
</feature>
<feature type="compositionally biased region" description="Basic residues" evidence="2">
    <location>
        <begin position="728"/>
        <end position="744"/>
    </location>
</feature>